<dbReference type="AlphaFoldDB" id="A0A9W9ANN9"/>
<keyword evidence="2" id="KW-1133">Transmembrane helix</keyword>
<gene>
    <name evidence="4" type="ORF">C8J55DRAFT_322885</name>
</gene>
<feature type="signal peptide" evidence="3">
    <location>
        <begin position="1"/>
        <end position="17"/>
    </location>
</feature>
<feature type="compositionally biased region" description="Polar residues" evidence="1">
    <location>
        <begin position="280"/>
        <end position="290"/>
    </location>
</feature>
<dbReference type="EMBL" id="JANVFS010000009">
    <property type="protein sequence ID" value="KAJ4487162.1"/>
    <property type="molecule type" value="Genomic_DNA"/>
</dbReference>
<evidence type="ECO:0000256" key="3">
    <source>
        <dbReference type="SAM" id="SignalP"/>
    </source>
</evidence>
<feature type="chain" id="PRO_5040784153" description="Mid2 domain-containing protein" evidence="3">
    <location>
        <begin position="18"/>
        <end position="300"/>
    </location>
</feature>
<protein>
    <recommendedName>
        <fullName evidence="6">Mid2 domain-containing protein</fullName>
    </recommendedName>
</protein>
<accession>A0A9W9ANN9</accession>
<evidence type="ECO:0000256" key="1">
    <source>
        <dbReference type="SAM" id="MobiDB-lite"/>
    </source>
</evidence>
<reference evidence="4" key="1">
    <citation type="submission" date="2022-08" db="EMBL/GenBank/DDBJ databases">
        <authorList>
            <consortium name="DOE Joint Genome Institute"/>
            <person name="Min B."/>
            <person name="Riley R."/>
            <person name="Sierra-Patev S."/>
            <person name="Naranjo-Ortiz M."/>
            <person name="Looney B."/>
            <person name="Konkel Z."/>
            <person name="Slot J.C."/>
            <person name="Sakamoto Y."/>
            <person name="Steenwyk J.L."/>
            <person name="Rokas A."/>
            <person name="Carro J."/>
            <person name="Camarero S."/>
            <person name="Ferreira P."/>
            <person name="Molpeceres G."/>
            <person name="Ruiz-Duenas F.J."/>
            <person name="Serrano A."/>
            <person name="Henrissat B."/>
            <person name="Drula E."/>
            <person name="Hughes K.W."/>
            <person name="Mata J.L."/>
            <person name="Ishikawa N.K."/>
            <person name="Vargas-Isla R."/>
            <person name="Ushijima S."/>
            <person name="Smith C.A."/>
            <person name="Ahrendt S."/>
            <person name="Andreopoulos W."/>
            <person name="He G."/>
            <person name="Labutti K."/>
            <person name="Lipzen A."/>
            <person name="Ng V."/>
            <person name="Sandor L."/>
            <person name="Barry K."/>
            <person name="Martinez A.T."/>
            <person name="Xiao Y."/>
            <person name="Gibbons J.G."/>
            <person name="Terashima K."/>
            <person name="Hibbett D.S."/>
            <person name="Grigoriev I.V."/>
        </authorList>
    </citation>
    <scope>NUCLEOTIDE SEQUENCE</scope>
    <source>
        <strain evidence="4">Sp2 HRB7682 ss15</strain>
    </source>
</reference>
<organism evidence="4 5">
    <name type="scientific">Lentinula lateritia</name>
    <dbReference type="NCBI Taxonomy" id="40482"/>
    <lineage>
        <taxon>Eukaryota</taxon>
        <taxon>Fungi</taxon>
        <taxon>Dikarya</taxon>
        <taxon>Basidiomycota</taxon>
        <taxon>Agaricomycotina</taxon>
        <taxon>Agaricomycetes</taxon>
        <taxon>Agaricomycetidae</taxon>
        <taxon>Agaricales</taxon>
        <taxon>Marasmiineae</taxon>
        <taxon>Omphalotaceae</taxon>
        <taxon>Lentinula</taxon>
    </lineage>
</organism>
<reference evidence="4" key="2">
    <citation type="journal article" date="2023" name="Proc. Natl. Acad. Sci. U.S.A.">
        <title>A global phylogenomic analysis of the shiitake genus Lentinula.</title>
        <authorList>
            <person name="Sierra-Patev S."/>
            <person name="Min B."/>
            <person name="Naranjo-Ortiz M."/>
            <person name="Looney B."/>
            <person name="Konkel Z."/>
            <person name="Slot J.C."/>
            <person name="Sakamoto Y."/>
            <person name="Steenwyk J.L."/>
            <person name="Rokas A."/>
            <person name="Carro J."/>
            <person name="Camarero S."/>
            <person name="Ferreira P."/>
            <person name="Molpeceres G."/>
            <person name="Ruiz-Duenas F.J."/>
            <person name="Serrano A."/>
            <person name="Henrissat B."/>
            <person name="Drula E."/>
            <person name="Hughes K.W."/>
            <person name="Mata J.L."/>
            <person name="Ishikawa N.K."/>
            <person name="Vargas-Isla R."/>
            <person name="Ushijima S."/>
            <person name="Smith C.A."/>
            <person name="Donoghue J."/>
            <person name="Ahrendt S."/>
            <person name="Andreopoulos W."/>
            <person name="He G."/>
            <person name="LaButti K."/>
            <person name="Lipzen A."/>
            <person name="Ng V."/>
            <person name="Riley R."/>
            <person name="Sandor L."/>
            <person name="Barry K."/>
            <person name="Martinez A.T."/>
            <person name="Xiao Y."/>
            <person name="Gibbons J.G."/>
            <person name="Terashima K."/>
            <person name="Grigoriev I.V."/>
            <person name="Hibbett D."/>
        </authorList>
    </citation>
    <scope>NUCLEOTIDE SEQUENCE</scope>
    <source>
        <strain evidence="4">Sp2 HRB7682 ss15</strain>
    </source>
</reference>
<evidence type="ECO:0008006" key="6">
    <source>
        <dbReference type="Google" id="ProtNLM"/>
    </source>
</evidence>
<keyword evidence="2" id="KW-0812">Transmembrane</keyword>
<feature type="region of interest" description="Disordered" evidence="1">
    <location>
        <begin position="280"/>
        <end position="300"/>
    </location>
</feature>
<proteinExistence type="predicted"/>
<name>A0A9W9ANN9_9AGAR</name>
<keyword evidence="3" id="KW-0732">Signal</keyword>
<evidence type="ECO:0000256" key="2">
    <source>
        <dbReference type="SAM" id="Phobius"/>
    </source>
</evidence>
<feature type="transmembrane region" description="Helical" evidence="2">
    <location>
        <begin position="190"/>
        <end position="213"/>
    </location>
</feature>
<comment type="caution">
    <text evidence="4">The sequence shown here is derived from an EMBL/GenBank/DDBJ whole genome shotgun (WGS) entry which is preliminary data.</text>
</comment>
<dbReference type="Proteomes" id="UP001150238">
    <property type="component" value="Unassembled WGS sequence"/>
</dbReference>
<evidence type="ECO:0000313" key="4">
    <source>
        <dbReference type="EMBL" id="KAJ4487162.1"/>
    </source>
</evidence>
<evidence type="ECO:0000313" key="5">
    <source>
        <dbReference type="Proteomes" id="UP001150238"/>
    </source>
</evidence>
<keyword evidence="2" id="KW-0472">Membrane</keyword>
<sequence length="300" mass="31657">MLFLFLISTILLAESFGQTSSQNTSVTLWEFGAGRLDSGQSTAPLQPIGTPADGLSTTYLYRVMTSIPSTSELNDDGSPVFTTFVSTATRTIVASASGWIEKFGTTNTIQCNFLNSEGGECFDATRSNTGVPTPIVLGVEPSITSTPANVPAFSTTLPLTQISSPIVSPTSTSSSITPTVPPKSSTTREIIIGVTIAGSFVSCAFVILMIWVLRRRRRSLPVSNTKNVDGLLEPFPYTANATVTRGIFHLYPQVGPSASDKTSTVIPPSKGAQEWLHSLQQAPSDTSSTGMIAGTGKLPP</sequence>